<gene>
    <name evidence="2" type="ORF">ABHF33_05105</name>
</gene>
<dbReference type="PANTHER" id="PTHR36302">
    <property type="entry name" value="BLR7088 PROTEIN"/>
    <property type="match status" value="1"/>
</dbReference>
<reference evidence="2" key="1">
    <citation type="submission" date="2024-05" db="EMBL/GenBank/DDBJ databases">
        <authorList>
            <person name="Yang L."/>
            <person name="Pan L."/>
        </authorList>
    </citation>
    <scope>NUCLEOTIDE SEQUENCE</scope>
    <source>
        <strain evidence="2">FCG-7</strain>
    </source>
</reference>
<dbReference type="PANTHER" id="PTHR36302:SF1">
    <property type="entry name" value="COPPER CHAPERONE PCU(A)C"/>
    <property type="match status" value="1"/>
</dbReference>
<evidence type="ECO:0000313" key="2">
    <source>
        <dbReference type="EMBL" id="XBM01661.1"/>
    </source>
</evidence>
<dbReference type="InterPro" id="IPR058248">
    <property type="entry name" value="Lxx211020-like"/>
</dbReference>
<dbReference type="AlphaFoldDB" id="A0AAU7FDC9"/>
<dbReference type="KEGG" id="cmav:ABHF33_05105"/>
<evidence type="ECO:0000256" key="1">
    <source>
        <dbReference type="SAM" id="SignalP"/>
    </source>
</evidence>
<dbReference type="EMBL" id="CP157355">
    <property type="protein sequence ID" value="XBM01661.1"/>
    <property type="molecule type" value="Genomic_DNA"/>
</dbReference>
<dbReference type="Gene3D" id="2.60.40.1890">
    <property type="entry name" value="PCu(A)C copper chaperone"/>
    <property type="match status" value="1"/>
</dbReference>
<name>A0AAU7FDC9_9NEIS</name>
<accession>A0AAU7FDC9</accession>
<dbReference type="Pfam" id="PF04314">
    <property type="entry name" value="PCuAC"/>
    <property type="match status" value="1"/>
</dbReference>
<dbReference type="InterPro" id="IPR007410">
    <property type="entry name" value="LpqE-like"/>
</dbReference>
<protein>
    <submittedName>
        <fullName evidence="2">Copper chaperone PCu(A)C</fullName>
    </submittedName>
</protein>
<feature type="signal peptide" evidence="1">
    <location>
        <begin position="1"/>
        <end position="20"/>
    </location>
</feature>
<proteinExistence type="predicted"/>
<organism evidence="2">
    <name type="scientific">Chitinibacter mangrovi</name>
    <dbReference type="NCBI Taxonomy" id="3153927"/>
    <lineage>
        <taxon>Bacteria</taxon>
        <taxon>Pseudomonadati</taxon>
        <taxon>Pseudomonadota</taxon>
        <taxon>Betaproteobacteria</taxon>
        <taxon>Neisseriales</taxon>
        <taxon>Chitinibacteraceae</taxon>
        <taxon>Chitinibacter</taxon>
    </lineage>
</organism>
<feature type="chain" id="PRO_5043717079" evidence="1">
    <location>
        <begin position="21"/>
        <end position="155"/>
    </location>
</feature>
<dbReference type="RefSeq" id="WP_348945937.1">
    <property type="nucleotide sequence ID" value="NZ_CP157355.1"/>
</dbReference>
<dbReference type="InterPro" id="IPR036182">
    <property type="entry name" value="PCuAC_sf"/>
</dbReference>
<dbReference type="SUPFAM" id="SSF110087">
    <property type="entry name" value="DR1885-like metal-binding protein"/>
    <property type="match status" value="1"/>
</dbReference>
<keyword evidence="1" id="KW-0732">Signal</keyword>
<sequence>MLKQFMLASVLLASASLSLAHDYTIAHLNIHHPWARTTVNAARNAGVFMQIRSKQDDQLLQASSDLAERVEIHSMKVVDGIMQMRPLPQLEIKANSETHLAPGGYHIMLLGLKRALQEGEKFPLTLHFAKAGQSVVEVKVEPITYQASGSAHAGH</sequence>